<dbReference type="AlphaFoldDB" id="A0A540VWK0"/>
<gene>
    <name evidence="2" type="ORF">E6W39_01425</name>
</gene>
<protein>
    <recommendedName>
        <fullName evidence="1">GNAT-like C-terminal domain-containing protein</fullName>
    </recommendedName>
</protein>
<comment type="caution">
    <text evidence="2">The sequence shown here is derived from an EMBL/GenBank/DDBJ whole genome shotgun (WGS) entry which is preliminary data.</text>
</comment>
<dbReference type="Pfam" id="PF22559">
    <property type="entry name" value="GNAT-phage-like"/>
    <property type="match status" value="1"/>
</dbReference>
<dbReference type="EMBL" id="VIGB01000003">
    <property type="protein sequence ID" value="TQF01141.1"/>
    <property type="molecule type" value="Genomic_DNA"/>
</dbReference>
<feature type="domain" description="GNAT-like C-terminal" evidence="1">
    <location>
        <begin position="2"/>
        <end position="56"/>
    </location>
</feature>
<dbReference type="OrthoDB" id="2986065at2"/>
<evidence type="ECO:0000313" key="2">
    <source>
        <dbReference type="EMBL" id="TQF01141.1"/>
    </source>
</evidence>
<organism evidence="2 3">
    <name type="scientific">Kitasatospora acidiphila</name>
    <dbReference type="NCBI Taxonomy" id="2567942"/>
    <lineage>
        <taxon>Bacteria</taxon>
        <taxon>Bacillati</taxon>
        <taxon>Actinomycetota</taxon>
        <taxon>Actinomycetes</taxon>
        <taxon>Kitasatosporales</taxon>
        <taxon>Streptomycetaceae</taxon>
        <taxon>Kitasatospora</taxon>
    </lineage>
</organism>
<sequence length="96" mass="10846">MSTTAFSNNPVSMKYRGLLKPTKCGPATDNAWNFQLQYQEPMGKYDLATWTTTWGTSARPDPGEQHVNSSQIQNQVYVACNPLDECRRIRILASFT</sequence>
<accession>A0A540VWK0</accession>
<reference evidence="2 3" key="1">
    <citation type="submission" date="2019-06" db="EMBL/GenBank/DDBJ databases">
        <title>Description of Kitasatospora acidophila sp. nov. isolated from pine grove soil, and reclassification of Streptomyces novaecaesareae to Kitasatospora novaeceasareae comb. nov.</title>
        <authorList>
            <person name="Kim M.J."/>
        </authorList>
    </citation>
    <scope>NUCLEOTIDE SEQUENCE [LARGE SCALE GENOMIC DNA]</scope>
    <source>
        <strain evidence="2 3">MMS16-CNU292</strain>
    </source>
</reference>
<keyword evidence="3" id="KW-1185">Reference proteome</keyword>
<evidence type="ECO:0000313" key="3">
    <source>
        <dbReference type="Proteomes" id="UP000319103"/>
    </source>
</evidence>
<dbReference type="InterPro" id="IPR054340">
    <property type="entry name" value="GNAT-like_C_phage-like"/>
</dbReference>
<name>A0A540VWK0_9ACTN</name>
<dbReference type="Proteomes" id="UP000319103">
    <property type="component" value="Unassembled WGS sequence"/>
</dbReference>
<evidence type="ECO:0000259" key="1">
    <source>
        <dbReference type="Pfam" id="PF22559"/>
    </source>
</evidence>
<proteinExistence type="predicted"/>